<dbReference type="Gene3D" id="3.40.50.1000">
    <property type="entry name" value="HAD superfamily/HAD-like"/>
    <property type="match status" value="1"/>
</dbReference>
<comment type="caution">
    <text evidence="10">The sequence shown here is derived from an EMBL/GenBank/DDBJ whole genome shotgun (WGS) entry which is preliminary data.</text>
</comment>
<dbReference type="EMBL" id="DVFV01000019">
    <property type="protein sequence ID" value="HIQ90137.1"/>
    <property type="molecule type" value="Genomic_DNA"/>
</dbReference>
<evidence type="ECO:0000256" key="8">
    <source>
        <dbReference type="ARBA" id="ARBA00023080"/>
    </source>
</evidence>
<gene>
    <name evidence="10" type="ORF">IAB27_00705</name>
</gene>
<keyword evidence="5" id="KW-0547">Nucleotide-binding</keyword>
<keyword evidence="6" id="KW-0378">Hydrolase</keyword>
<dbReference type="SUPFAM" id="SSF56784">
    <property type="entry name" value="HAD-like"/>
    <property type="match status" value="1"/>
</dbReference>
<comment type="similarity">
    <text evidence="2">Belongs to the pyrimidine 5'-nucleotidase family.</text>
</comment>
<evidence type="ECO:0000256" key="5">
    <source>
        <dbReference type="ARBA" id="ARBA00022741"/>
    </source>
</evidence>
<dbReference type="EC" id="3.1.3.5" evidence="3"/>
<dbReference type="NCBIfam" id="TIGR01488">
    <property type="entry name" value="HAD-SF-IB"/>
    <property type="match status" value="1"/>
</dbReference>
<dbReference type="InterPro" id="IPR006434">
    <property type="entry name" value="Pyrimidine_nucleotidase_eu"/>
</dbReference>
<reference evidence="10" key="2">
    <citation type="journal article" date="2021" name="PeerJ">
        <title>Extensive microbial diversity within the chicken gut microbiome revealed by metagenomics and culture.</title>
        <authorList>
            <person name="Gilroy R."/>
            <person name="Ravi A."/>
            <person name="Getino M."/>
            <person name="Pursley I."/>
            <person name="Horton D.L."/>
            <person name="Alikhan N.F."/>
            <person name="Baker D."/>
            <person name="Gharbi K."/>
            <person name="Hall N."/>
            <person name="Watson M."/>
            <person name="Adriaenssens E.M."/>
            <person name="Foster-Nyarko E."/>
            <person name="Jarju S."/>
            <person name="Secka A."/>
            <person name="Antonio M."/>
            <person name="Oren A."/>
            <person name="Chaudhuri R.R."/>
            <person name="La Ragione R."/>
            <person name="Hildebrand F."/>
            <person name="Pallen M.J."/>
        </authorList>
    </citation>
    <scope>NUCLEOTIDE SEQUENCE</scope>
    <source>
        <strain evidence="10">CHK147-3167</strain>
    </source>
</reference>
<evidence type="ECO:0000256" key="4">
    <source>
        <dbReference type="ARBA" id="ARBA00022723"/>
    </source>
</evidence>
<protein>
    <recommendedName>
        <fullName evidence="3">5'-nucleotidase</fullName>
        <ecNumber evidence="3">3.1.3.5</ecNumber>
    </recommendedName>
</protein>
<dbReference type="PANTHER" id="PTHR13045:SF0">
    <property type="entry name" value="7-METHYLGUANOSINE PHOSPHATE-SPECIFIC 5'-NUCLEOTIDASE"/>
    <property type="match status" value="1"/>
</dbReference>
<evidence type="ECO:0000256" key="1">
    <source>
        <dbReference type="ARBA" id="ARBA00000815"/>
    </source>
</evidence>
<accession>A0A9D1CXX2</accession>
<dbReference type="Pfam" id="PF05822">
    <property type="entry name" value="UMPH-1"/>
    <property type="match status" value="1"/>
</dbReference>
<evidence type="ECO:0000256" key="9">
    <source>
        <dbReference type="SAM" id="Coils"/>
    </source>
</evidence>
<dbReference type="PANTHER" id="PTHR13045">
    <property type="entry name" value="5'-NUCLEOTIDASE"/>
    <property type="match status" value="1"/>
</dbReference>
<dbReference type="GO" id="GO:0000166">
    <property type="term" value="F:nucleotide binding"/>
    <property type="evidence" value="ECO:0007669"/>
    <property type="project" value="UniProtKB-KW"/>
</dbReference>
<dbReference type="GO" id="GO:0005737">
    <property type="term" value="C:cytoplasm"/>
    <property type="evidence" value="ECO:0007669"/>
    <property type="project" value="InterPro"/>
</dbReference>
<dbReference type="GO" id="GO:0000287">
    <property type="term" value="F:magnesium ion binding"/>
    <property type="evidence" value="ECO:0007669"/>
    <property type="project" value="InterPro"/>
</dbReference>
<dbReference type="AlphaFoldDB" id="A0A9D1CXX2"/>
<dbReference type="GO" id="GO:0009117">
    <property type="term" value="P:nucleotide metabolic process"/>
    <property type="evidence" value="ECO:0007669"/>
    <property type="project" value="UniProtKB-KW"/>
</dbReference>
<sequence>MTDIKEKLKNIKIDNLYIISDFDHTLTAPTSLSSSDVISKNEVFPLEYRRKHDEIDNYYRKIEKDLTITKEVKKKAMQEWNDAVMNLLAEYKITESEINEAVNQKDSMTLREGAKEFIEFTHKNNIPLIIISAGVKLSITSFLQNHHLLYDNVFVVSNEIEFENGIVKPGQKALLTSQNKNRVVYPKQINQAIEKRHQVLLFGDNLGDALMAPNDKQVIKFAFQYTKEMPAIMEFQKLFDVLEEDAPLFKEVIKVLKEKC</sequence>
<reference evidence="10" key="1">
    <citation type="submission" date="2020-10" db="EMBL/GenBank/DDBJ databases">
        <authorList>
            <person name="Gilroy R."/>
        </authorList>
    </citation>
    <scope>NUCLEOTIDE SEQUENCE</scope>
    <source>
        <strain evidence="10">CHK147-3167</strain>
    </source>
</reference>
<dbReference type="InterPro" id="IPR023214">
    <property type="entry name" value="HAD_sf"/>
</dbReference>
<evidence type="ECO:0000256" key="3">
    <source>
        <dbReference type="ARBA" id="ARBA00012643"/>
    </source>
</evidence>
<name>A0A9D1CXX2_9FIRM</name>
<keyword evidence="9" id="KW-0175">Coiled coil</keyword>
<evidence type="ECO:0000313" key="11">
    <source>
        <dbReference type="Proteomes" id="UP000886786"/>
    </source>
</evidence>
<dbReference type="Proteomes" id="UP000886786">
    <property type="component" value="Unassembled WGS sequence"/>
</dbReference>
<proteinExistence type="inferred from homology"/>
<keyword evidence="7" id="KW-0460">Magnesium</keyword>
<comment type="catalytic activity">
    <reaction evidence="1">
        <text>a ribonucleoside 5'-phosphate + H2O = a ribonucleoside + phosphate</text>
        <dbReference type="Rhea" id="RHEA:12484"/>
        <dbReference type="ChEBI" id="CHEBI:15377"/>
        <dbReference type="ChEBI" id="CHEBI:18254"/>
        <dbReference type="ChEBI" id="CHEBI:43474"/>
        <dbReference type="ChEBI" id="CHEBI:58043"/>
        <dbReference type="EC" id="3.1.3.5"/>
    </reaction>
</comment>
<evidence type="ECO:0000256" key="7">
    <source>
        <dbReference type="ARBA" id="ARBA00022842"/>
    </source>
</evidence>
<dbReference type="Gene3D" id="1.10.150.340">
    <property type="entry name" value="Pyrimidine 5'-nucleotidase (UMPH-1), N-terminal domain"/>
    <property type="match status" value="1"/>
</dbReference>
<dbReference type="InterPro" id="IPR036412">
    <property type="entry name" value="HAD-like_sf"/>
</dbReference>
<dbReference type="GO" id="GO:0008253">
    <property type="term" value="F:5'-nucleotidase activity"/>
    <property type="evidence" value="ECO:0007669"/>
    <property type="project" value="UniProtKB-EC"/>
</dbReference>
<keyword evidence="8" id="KW-0546">Nucleotide metabolism</keyword>
<evidence type="ECO:0000256" key="2">
    <source>
        <dbReference type="ARBA" id="ARBA00008389"/>
    </source>
</evidence>
<evidence type="ECO:0000313" key="10">
    <source>
        <dbReference type="EMBL" id="HIQ90137.1"/>
    </source>
</evidence>
<organism evidence="10 11">
    <name type="scientific">Candidatus Coprosoma intestinipullorum</name>
    <dbReference type="NCBI Taxonomy" id="2840752"/>
    <lineage>
        <taxon>Bacteria</taxon>
        <taxon>Bacillati</taxon>
        <taxon>Bacillota</taxon>
        <taxon>Bacillota incertae sedis</taxon>
        <taxon>Candidatus Coprosoma</taxon>
    </lineage>
</organism>
<evidence type="ECO:0000256" key="6">
    <source>
        <dbReference type="ARBA" id="ARBA00022801"/>
    </source>
</evidence>
<feature type="coiled-coil region" evidence="9">
    <location>
        <begin position="77"/>
        <end position="104"/>
    </location>
</feature>
<keyword evidence="4" id="KW-0479">Metal-binding</keyword>